<accession>A0ABS7D263</accession>
<evidence type="ECO:0000313" key="3">
    <source>
        <dbReference type="Proteomes" id="UP000812277"/>
    </source>
</evidence>
<feature type="transmembrane region" description="Helical" evidence="1">
    <location>
        <begin position="31"/>
        <end position="50"/>
    </location>
</feature>
<evidence type="ECO:0000256" key="1">
    <source>
        <dbReference type="SAM" id="Phobius"/>
    </source>
</evidence>
<gene>
    <name evidence="2" type="ORF">K0T92_04220</name>
</gene>
<keyword evidence="1" id="KW-0472">Membrane</keyword>
<dbReference type="Proteomes" id="UP000812277">
    <property type="component" value="Unassembled WGS sequence"/>
</dbReference>
<keyword evidence="3" id="KW-1185">Reference proteome</keyword>
<dbReference type="EMBL" id="JAHZIJ010000001">
    <property type="protein sequence ID" value="MBW7473938.1"/>
    <property type="molecule type" value="Genomic_DNA"/>
</dbReference>
<keyword evidence="1" id="KW-1133">Transmembrane helix</keyword>
<name>A0ABS7D263_9BACL</name>
<proteinExistence type="predicted"/>
<evidence type="ECO:0000313" key="2">
    <source>
        <dbReference type="EMBL" id="MBW7473938.1"/>
    </source>
</evidence>
<comment type="caution">
    <text evidence="2">The sequence shown here is derived from an EMBL/GenBank/DDBJ whole genome shotgun (WGS) entry which is preliminary data.</text>
</comment>
<keyword evidence="1" id="KW-0812">Transmembrane</keyword>
<dbReference type="RefSeq" id="WP_219871117.1">
    <property type="nucleotide sequence ID" value="NZ_JAHZIJ010000001.1"/>
</dbReference>
<reference evidence="2 3" key="1">
    <citation type="submission" date="2021-07" db="EMBL/GenBank/DDBJ databases">
        <title>Paenibacillus radiodurans sp. nov., isolated from the southeastern edge of Tengger Desert.</title>
        <authorList>
            <person name="Zhang G."/>
        </authorList>
    </citation>
    <scope>NUCLEOTIDE SEQUENCE [LARGE SCALE GENOMIC DNA]</scope>
    <source>
        <strain evidence="2 3">DT7-4</strain>
    </source>
</reference>
<protein>
    <submittedName>
        <fullName evidence="2">Uncharacterized protein</fullName>
    </submittedName>
</protein>
<sequence>MLAKLAILALVCAAMLKFDSACWKQADRRARIVYGILMVPVAYLGFLYVANLYSPNLDELIDLVFLEPAKRLVGIIQISSSS</sequence>
<organism evidence="2 3">
    <name type="scientific">Paenibacillus oenotherae</name>
    <dbReference type="NCBI Taxonomy" id="1435645"/>
    <lineage>
        <taxon>Bacteria</taxon>
        <taxon>Bacillati</taxon>
        <taxon>Bacillota</taxon>
        <taxon>Bacilli</taxon>
        <taxon>Bacillales</taxon>
        <taxon>Paenibacillaceae</taxon>
        <taxon>Paenibacillus</taxon>
    </lineage>
</organism>